<dbReference type="InterPro" id="IPR005263">
    <property type="entry name" value="DapA"/>
</dbReference>
<dbReference type="HAMAP" id="MF_00418">
    <property type="entry name" value="DapA"/>
    <property type="match status" value="1"/>
</dbReference>
<dbReference type="EMBL" id="JAINUY010000002">
    <property type="protein sequence ID" value="MBZ4034846.1"/>
    <property type="molecule type" value="Genomic_DNA"/>
</dbReference>
<gene>
    <name evidence="12 16" type="primary">dapA</name>
    <name evidence="16" type="ORF">K6T82_08710</name>
</gene>
<evidence type="ECO:0000256" key="1">
    <source>
        <dbReference type="ARBA" id="ARBA00003294"/>
    </source>
</evidence>
<name>A0A9X1H9U8_9FLAO</name>
<proteinExistence type="inferred from homology"/>
<dbReference type="GO" id="GO:0009089">
    <property type="term" value="P:lysine biosynthetic process via diaminopimelate"/>
    <property type="evidence" value="ECO:0007669"/>
    <property type="project" value="UniProtKB-UniRule"/>
</dbReference>
<evidence type="ECO:0000256" key="3">
    <source>
        <dbReference type="ARBA" id="ARBA00007592"/>
    </source>
</evidence>
<feature type="binding site" evidence="12 15">
    <location>
        <position position="206"/>
    </location>
    <ligand>
        <name>pyruvate</name>
        <dbReference type="ChEBI" id="CHEBI:15361"/>
    </ligand>
</feature>
<evidence type="ECO:0000256" key="10">
    <source>
        <dbReference type="ARBA" id="ARBA00023270"/>
    </source>
</evidence>
<dbReference type="SMART" id="SM01130">
    <property type="entry name" value="DHDPS"/>
    <property type="match status" value="1"/>
</dbReference>
<dbReference type="CDD" id="cd00950">
    <property type="entry name" value="DHDPS"/>
    <property type="match status" value="1"/>
</dbReference>
<comment type="subcellular location">
    <subcellularLocation>
        <location evidence="12">Cytoplasm</location>
    </subcellularLocation>
</comment>
<dbReference type="RefSeq" id="WP_223705545.1">
    <property type="nucleotide sequence ID" value="NZ_JAINUY010000002.1"/>
</dbReference>
<sequence>MQSLIGTGVALVTPFKKDFSVDIEALQRIVNFSIDGGVEYLVVMGTTAENATLTTEEKELVIKTVIDVNKGRLPLVLGVGGNNTMQIVEELKTRDFSAFEAILSVSPYYNKPTQEGIYQHFKAIAEASPIPVILYNVPGRTSSNMLPSTVIRLANDFDNVVAIKEAAGDMAQAMQIIKNAPKDFLVISGDDMLALPIVLAGGAGVISVIGQGFPKEFSEMIRLGLNKKAADAFKTHYFLSDSIDMIFEQGNPAGIKQIFQALGIADNTVRLPLVSVDDSLAARLNDFVKNSIK</sequence>
<evidence type="ECO:0000256" key="13">
    <source>
        <dbReference type="PIRNR" id="PIRNR001365"/>
    </source>
</evidence>
<dbReference type="InterPro" id="IPR002220">
    <property type="entry name" value="DapA-like"/>
</dbReference>
<organism evidence="16 17">
    <name type="scientific">Flavobacterium potami</name>
    <dbReference type="NCBI Taxonomy" id="2872310"/>
    <lineage>
        <taxon>Bacteria</taxon>
        <taxon>Pseudomonadati</taxon>
        <taxon>Bacteroidota</taxon>
        <taxon>Flavobacteriia</taxon>
        <taxon>Flavobacteriales</taxon>
        <taxon>Flavobacteriaceae</taxon>
        <taxon>Flavobacterium</taxon>
    </lineage>
</organism>
<reference evidence="16 17" key="1">
    <citation type="journal article" date="2023" name="Antonie Van Leeuwenhoek">
        <title>Flavobacterium potami sp. nov., a multi-metal resistance genes harbouring bacterium isolated from shallow river silt.</title>
        <authorList>
            <person name="Li S."/>
            <person name="Mao S."/>
            <person name="Mu W."/>
            <person name="Guo B."/>
            <person name="Li C."/>
            <person name="Zhu Q."/>
            <person name="Hou X."/>
            <person name="Zhao Y."/>
            <person name="Wei S."/>
            <person name="Liu H."/>
            <person name="Liu A."/>
        </authorList>
    </citation>
    <scope>NUCLEOTIDE SEQUENCE [LARGE SCALE GENOMIC DNA]</scope>
    <source>
        <strain evidence="16 17">17A</strain>
    </source>
</reference>
<dbReference type="PRINTS" id="PR00146">
    <property type="entry name" value="DHPICSNTHASE"/>
</dbReference>
<evidence type="ECO:0000256" key="14">
    <source>
        <dbReference type="PIRSR" id="PIRSR001365-1"/>
    </source>
</evidence>
<dbReference type="PANTHER" id="PTHR12128">
    <property type="entry name" value="DIHYDRODIPICOLINATE SYNTHASE"/>
    <property type="match status" value="1"/>
</dbReference>
<dbReference type="NCBIfam" id="TIGR00674">
    <property type="entry name" value="dapA"/>
    <property type="match status" value="1"/>
</dbReference>
<feature type="site" description="Part of a proton relay during catalysis" evidence="12">
    <location>
        <position position="109"/>
    </location>
</feature>
<evidence type="ECO:0000256" key="8">
    <source>
        <dbReference type="ARBA" id="ARBA00023154"/>
    </source>
</evidence>
<evidence type="ECO:0000256" key="6">
    <source>
        <dbReference type="ARBA" id="ARBA00022605"/>
    </source>
</evidence>
<dbReference type="GO" id="GO:0005829">
    <property type="term" value="C:cytosol"/>
    <property type="evidence" value="ECO:0007669"/>
    <property type="project" value="TreeGrafter"/>
</dbReference>
<comment type="pathway">
    <text evidence="2 12">Amino-acid biosynthesis; L-lysine biosynthesis via DAP pathway; (S)-tetrahydrodipicolinate from L-aspartate: step 3/4.</text>
</comment>
<keyword evidence="10 12" id="KW-0704">Schiff base</keyword>
<accession>A0A9X1H9U8</accession>
<dbReference type="AlphaFoldDB" id="A0A9X1H9U8"/>
<evidence type="ECO:0000256" key="2">
    <source>
        <dbReference type="ARBA" id="ARBA00005120"/>
    </source>
</evidence>
<evidence type="ECO:0000313" key="17">
    <source>
        <dbReference type="Proteomes" id="UP001139366"/>
    </source>
</evidence>
<feature type="site" description="Part of a proton relay during catalysis" evidence="12">
    <location>
        <position position="46"/>
    </location>
</feature>
<evidence type="ECO:0000256" key="12">
    <source>
        <dbReference type="HAMAP-Rule" id="MF_00418"/>
    </source>
</evidence>
<evidence type="ECO:0000256" key="5">
    <source>
        <dbReference type="ARBA" id="ARBA00022490"/>
    </source>
</evidence>
<comment type="subunit">
    <text evidence="12">Homotetramer; dimer of dimers.</text>
</comment>
<protein>
    <recommendedName>
        <fullName evidence="4 12">4-hydroxy-tetrahydrodipicolinate synthase</fullName>
        <shortName evidence="12">HTPA synthase</shortName>
        <ecNumber evidence="4 12">4.3.3.7</ecNumber>
    </recommendedName>
</protein>
<dbReference type="Gene3D" id="3.20.20.70">
    <property type="entry name" value="Aldolase class I"/>
    <property type="match status" value="1"/>
</dbReference>
<evidence type="ECO:0000256" key="7">
    <source>
        <dbReference type="ARBA" id="ARBA00022915"/>
    </source>
</evidence>
<evidence type="ECO:0000256" key="4">
    <source>
        <dbReference type="ARBA" id="ARBA00012086"/>
    </source>
</evidence>
<dbReference type="SUPFAM" id="SSF51569">
    <property type="entry name" value="Aldolase"/>
    <property type="match status" value="1"/>
</dbReference>
<comment type="catalytic activity">
    <reaction evidence="11 12">
        <text>L-aspartate 4-semialdehyde + pyruvate = (2S,4S)-4-hydroxy-2,3,4,5-tetrahydrodipicolinate + H2O + H(+)</text>
        <dbReference type="Rhea" id="RHEA:34171"/>
        <dbReference type="ChEBI" id="CHEBI:15361"/>
        <dbReference type="ChEBI" id="CHEBI:15377"/>
        <dbReference type="ChEBI" id="CHEBI:15378"/>
        <dbReference type="ChEBI" id="CHEBI:67139"/>
        <dbReference type="ChEBI" id="CHEBI:537519"/>
        <dbReference type="EC" id="4.3.3.7"/>
    </reaction>
</comment>
<dbReference type="InterPro" id="IPR020625">
    <property type="entry name" value="Schiff_base-form_aldolases_AS"/>
</dbReference>
<keyword evidence="9 12" id="KW-0456">Lyase</keyword>
<dbReference type="PROSITE" id="PS00666">
    <property type="entry name" value="DHDPS_2"/>
    <property type="match status" value="1"/>
</dbReference>
<dbReference type="Proteomes" id="UP001139366">
    <property type="component" value="Unassembled WGS sequence"/>
</dbReference>
<dbReference type="PANTHER" id="PTHR12128:SF66">
    <property type="entry name" value="4-HYDROXY-2-OXOGLUTARATE ALDOLASE, MITOCHONDRIAL"/>
    <property type="match status" value="1"/>
</dbReference>
<evidence type="ECO:0000256" key="9">
    <source>
        <dbReference type="ARBA" id="ARBA00023239"/>
    </source>
</evidence>
<comment type="caution">
    <text evidence="16">The sequence shown here is derived from an EMBL/GenBank/DDBJ whole genome shotgun (WGS) entry which is preliminary data.</text>
</comment>
<comment type="similarity">
    <text evidence="3 12 13">Belongs to the DapA family.</text>
</comment>
<dbReference type="GO" id="GO:0019877">
    <property type="term" value="P:diaminopimelate biosynthetic process"/>
    <property type="evidence" value="ECO:0007669"/>
    <property type="project" value="UniProtKB-UniRule"/>
</dbReference>
<keyword evidence="7 12" id="KW-0220">Diaminopimelate biosynthesis</keyword>
<feature type="active site" description="Proton donor/acceptor" evidence="12 14">
    <location>
        <position position="135"/>
    </location>
</feature>
<evidence type="ECO:0000256" key="15">
    <source>
        <dbReference type="PIRSR" id="PIRSR001365-2"/>
    </source>
</evidence>
<evidence type="ECO:0000313" key="16">
    <source>
        <dbReference type="EMBL" id="MBZ4034846.1"/>
    </source>
</evidence>
<comment type="caution">
    <text evidence="12">Was originally thought to be a dihydrodipicolinate synthase (DHDPS), catalyzing the condensation of (S)-aspartate-beta-semialdehyde [(S)-ASA] and pyruvate to dihydrodipicolinate (DHDP). However, it was shown in E.coli that the product of the enzymatic reaction is not dihydrodipicolinate but in fact (4S)-4-hydroxy-2,3,4,5-tetrahydro-(2S)-dipicolinic acid (HTPA), and that the consecutive dehydration reaction leading to DHDP is not spontaneous but catalyzed by DapB.</text>
</comment>
<dbReference type="Pfam" id="PF00701">
    <property type="entry name" value="DHDPS"/>
    <property type="match status" value="1"/>
</dbReference>
<dbReference type="EC" id="4.3.3.7" evidence="4 12"/>
<keyword evidence="8 12" id="KW-0457">Lysine biosynthesis</keyword>
<dbReference type="InterPro" id="IPR013785">
    <property type="entry name" value="Aldolase_TIM"/>
</dbReference>
<feature type="active site" description="Schiff-base intermediate with substrate" evidence="12 14">
    <location>
        <position position="164"/>
    </location>
</feature>
<dbReference type="GO" id="GO:0008840">
    <property type="term" value="F:4-hydroxy-tetrahydrodipicolinate synthase activity"/>
    <property type="evidence" value="ECO:0007669"/>
    <property type="project" value="UniProtKB-UniRule"/>
</dbReference>
<dbReference type="PIRSF" id="PIRSF001365">
    <property type="entry name" value="DHDPS"/>
    <property type="match status" value="1"/>
</dbReference>
<keyword evidence="5 12" id="KW-0963">Cytoplasm</keyword>
<keyword evidence="6 12" id="KW-0028">Amino-acid biosynthesis</keyword>
<feature type="binding site" evidence="12 15">
    <location>
        <position position="47"/>
    </location>
    <ligand>
        <name>pyruvate</name>
        <dbReference type="ChEBI" id="CHEBI:15361"/>
    </ligand>
</feature>
<evidence type="ECO:0000256" key="11">
    <source>
        <dbReference type="ARBA" id="ARBA00047836"/>
    </source>
</evidence>
<keyword evidence="17" id="KW-1185">Reference proteome</keyword>
<comment type="function">
    <text evidence="1 12">Catalyzes the condensation of (S)-aspartate-beta-semialdehyde [(S)-ASA] and pyruvate to 4-hydroxy-tetrahydrodipicolinate (HTPA).</text>
</comment>